<evidence type="ECO:0000313" key="3">
    <source>
        <dbReference type="Proteomes" id="UP000593765"/>
    </source>
</evidence>
<feature type="domain" description="Methanolan biosynthesis EpsI" evidence="1">
    <location>
        <begin position="34"/>
        <end position="174"/>
    </location>
</feature>
<name>A0A7M2X0E7_9BACT</name>
<dbReference type="KEGG" id="hbs:IPV69_07345"/>
<keyword evidence="3" id="KW-1185">Reference proteome</keyword>
<dbReference type="EMBL" id="CP063458">
    <property type="protein sequence ID" value="QOV91165.1"/>
    <property type="molecule type" value="Genomic_DNA"/>
</dbReference>
<dbReference type="Pfam" id="PF11984">
    <property type="entry name" value="DUF3485"/>
    <property type="match status" value="1"/>
</dbReference>
<dbReference type="Proteomes" id="UP000593765">
    <property type="component" value="Chromosome"/>
</dbReference>
<proteinExistence type="predicted"/>
<dbReference type="InterPro" id="IPR014263">
    <property type="entry name" value="Methanolan_biosynth_EpsI"/>
</dbReference>
<sequence>MRSFLSIIAGPGLCLGILSGIVWENGRHTKPADAEPFHAAARSAVDAWPRTVGDWTGRDVELPRAAIQLLKPNAHFCRTFYNTRERNRPPVSLLVVQCRDPIDMSGHYPPNCYPNNGKPQVWEAERKWTIPGEDKPIRGMEYHFESGSMLHPQRTVVYNFFVLPGKGVVADMQQVRDASGDFQRRHFGAAQVQVVFEQGDVLEQSRRDEIFTTLIGANPGVLSALSSVTK</sequence>
<evidence type="ECO:0000259" key="1">
    <source>
        <dbReference type="Pfam" id="PF11984"/>
    </source>
</evidence>
<organism evidence="2 3">
    <name type="scientific">Humisphaera borealis</name>
    <dbReference type="NCBI Taxonomy" id="2807512"/>
    <lineage>
        <taxon>Bacteria</taxon>
        <taxon>Pseudomonadati</taxon>
        <taxon>Planctomycetota</taxon>
        <taxon>Phycisphaerae</taxon>
        <taxon>Tepidisphaerales</taxon>
        <taxon>Tepidisphaeraceae</taxon>
        <taxon>Humisphaera</taxon>
    </lineage>
</organism>
<evidence type="ECO:0000313" key="2">
    <source>
        <dbReference type="EMBL" id="QOV91165.1"/>
    </source>
</evidence>
<accession>A0A7M2X0E7</accession>
<gene>
    <name evidence="2" type="ORF">IPV69_07345</name>
</gene>
<dbReference type="AlphaFoldDB" id="A0A7M2X0E7"/>
<reference evidence="2 3" key="1">
    <citation type="submission" date="2020-10" db="EMBL/GenBank/DDBJ databases">
        <title>Wide distribution of Phycisphaera-like planctomycetes from WD2101 soil group in peatlands and genome analysis of the first cultivated representative.</title>
        <authorList>
            <person name="Dedysh S.N."/>
            <person name="Beletsky A.V."/>
            <person name="Ivanova A."/>
            <person name="Kulichevskaya I.S."/>
            <person name="Suzina N.E."/>
            <person name="Philippov D.A."/>
            <person name="Rakitin A.L."/>
            <person name="Mardanov A.V."/>
            <person name="Ravin N.V."/>
        </authorList>
    </citation>
    <scope>NUCLEOTIDE SEQUENCE [LARGE SCALE GENOMIC DNA]</scope>
    <source>
        <strain evidence="2 3">M1803</strain>
    </source>
</reference>
<protein>
    <submittedName>
        <fullName evidence="2">Exosortase-associated EpsI family protein</fullName>
    </submittedName>
</protein>
<dbReference type="RefSeq" id="WP_206294316.1">
    <property type="nucleotide sequence ID" value="NZ_CP063458.1"/>
</dbReference>